<reference evidence="1 2" key="1">
    <citation type="submission" date="2013-11" db="EMBL/GenBank/DDBJ databases">
        <title>The Genome Sequence of Phytophthora parasitica CJ01A1.</title>
        <authorList>
            <consortium name="The Broad Institute Genomics Platform"/>
            <person name="Russ C."/>
            <person name="Tyler B."/>
            <person name="Panabieres F."/>
            <person name="Shan W."/>
            <person name="Tripathy S."/>
            <person name="Grunwald N."/>
            <person name="Machado M."/>
            <person name="Johnson C.S."/>
            <person name="Walker B."/>
            <person name="Young S.K."/>
            <person name="Zeng Q."/>
            <person name="Gargeya S."/>
            <person name="Fitzgerald M."/>
            <person name="Haas B."/>
            <person name="Abouelleil A."/>
            <person name="Allen A.W."/>
            <person name="Alvarado L."/>
            <person name="Arachchi H.M."/>
            <person name="Berlin A.M."/>
            <person name="Chapman S.B."/>
            <person name="Gainer-Dewar J."/>
            <person name="Goldberg J."/>
            <person name="Griggs A."/>
            <person name="Gujja S."/>
            <person name="Hansen M."/>
            <person name="Howarth C."/>
            <person name="Imamovic A."/>
            <person name="Ireland A."/>
            <person name="Larimer J."/>
            <person name="McCowan C."/>
            <person name="Murphy C."/>
            <person name="Pearson M."/>
            <person name="Poon T.W."/>
            <person name="Priest M."/>
            <person name="Roberts A."/>
            <person name="Saif S."/>
            <person name="Shea T."/>
            <person name="Sisk P."/>
            <person name="Sykes S."/>
            <person name="Wortman J."/>
            <person name="Nusbaum C."/>
            <person name="Birren B."/>
        </authorList>
    </citation>
    <scope>NUCLEOTIDE SEQUENCE [LARGE SCALE GENOMIC DNA]</scope>
    <source>
        <strain evidence="1 2">CJ01A1</strain>
    </source>
</reference>
<sequence>MPRPIMAGNSVYCADIEKIQNGTADTFTACPLALYSTELMDPSKAKTDGPIWSWVDHWMELVVLYFLSIRKMIAMRSCS</sequence>
<accession>W2VYG3</accession>
<name>W2VYG3_PHYNI</name>
<protein>
    <submittedName>
        <fullName evidence="1">Uncharacterized protein</fullName>
    </submittedName>
</protein>
<dbReference type="EMBL" id="ANIX01004010">
    <property type="protein sequence ID" value="ETP02763.1"/>
    <property type="molecule type" value="Genomic_DNA"/>
</dbReference>
<evidence type="ECO:0000313" key="1">
    <source>
        <dbReference type="EMBL" id="ETP02763.1"/>
    </source>
</evidence>
<dbReference type="AlphaFoldDB" id="W2VYG3"/>
<comment type="caution">
    <text evidence="1">The sequence shown here is derived from an EMBL/GenBank/DDBJ whole genome shotgun (WGS) entry which is preliminary data.</text>
</comment>
<evidence type="ECO:0000313" key="2">
    <source>
        <dbReference type="Proteomes" id="UP000018958"/>
    </source>
</evidence>
<proteinExistence type="predicted"/>
<organism evidence="1 2">
    <name type="scientific">Phytophthora nicotianae CJ01A1</name>
    <dbReference type="NCBI Taxonomy" id="1317063"/>
    <lineage>
        <taxon>Eukaryota</taxon>
        <taxon>Sar</taxon>
        <taxon>Stramenopiles</taxon>
        <taxon>Oomycota</taxon>
        <taxon>Peronosporomycetes</taxon>
        <taxon>Peronosporales</taxon>
        <taxon>Peronosporaceae</taxon>
        <taxon>Phytophthora</taxon>
    </lineage>
</organism>
<gene>
    <name evidence="1" type="ORF">F441_20193</name>
</gene>
<dbReference type="Proteomes" id="UP000018958">
    <property type="component" value="Unassembled WGS sequence"/>
</dbReference>